<gene>
    <name evidence="1" type="ORF">G6N73_36205</name>
</gene>
<name>A0A6G4WNI7_9HYPH</name>
<sequence length="55" mass="6319">MVDDNRWRNPDAQPHEDGEAKAFAKKFNISLDLAKRLTGLHRAALALELHKPKQR</sequence>
<reference evidence="1 2" key="1">
    <citation type="submission" date="2020-02" db="EMBL/GenBank/DDBJ databases">
        <title>Genome sequence of strain CCNWXJ40-4.</title>
        <authorList>
            <person name="Gao J."/>
            <person name="Sun J."/>
        </authorList>
    </citation>
    <scope>NUCLEOTIDE SEQUENCE [LARGE SCALE GENOMIC DNA]</scope>
    <source>
        <strain evidence="1 2">CCNWXJ 40-4</strain>
    </source>
</reference>
<dbReference type="Proteomes" id="UP001642900">
    <property type="component" value="Unassembled WGS sequence"/>
</dbReference>
<proteinExistence type="predicted"/>
<dbReference type="EMBL" id="JAAKZF010000332">
    <property type="protein sequence ID" value="NGO56311.1"/>
    <property type="molecule type" value="Genomic_DNA"/>
</dbReference>
<keyword evidence="2" id="KW-1185">Reference proteome</keyword>
<comment type="caution">
    <text evidence="1">The sequence shown here is derived from an EMBL/GenBank/DDBJ whole genome shotgun (WGS) entry which is preliminary data.</text>
</comment>
<accession>A0A6G4WNI7</accession>
<evidence type="ECO:0000313" key="2">
    <source>
        <dbReference type="Proteomes" id="UP001642900"/>
    </source>
</evidence>
<protein>
    <submittedName>
        <fullName evidence="1">Uncharacterized protein</fullName>
    </submittedName>
</protein>
<evidence type="ECO:0000313" key="1">
    <source>
        <dbReference type="EMBL" id="NGO56311.1"/>
    </source>
</evidence>
<organism evidence="1 2">
    <name type="scientific">Allomesorhizobium camelthorni</name>
    <dbReference type="NCBI Taxonomy" id="475069"/>
    <lineage>
        <taxon>Bacteria</taxon>
        <taxon>Pseudomonadati</taxon>
        <taxon>Pseudomonadota</taxon>
        <taxon>Alphaproteobacteria</taxon>
        <taxon>Hyphomicrobiales</taxon>
        <taxon>Phyllobacteriaceae</taxon>
        <taxon>Allomesorhizobium</taxon>
    </lineage>
</organism>
<dbReference type="AlphaFoldDB" id="A0A6G4WNI7"/>